<dbReference type="GO" id="GO:0005737">
    <property type="term" value="C:cytoplasm"/>
    <property type="evidence" value="ECO:0007669"/>
    <property type="project" value="UniProtKB-ARBA"/>
</dbReference>
<gene>
    <name evidence="9" type="ORF">MONBRDRAFT_13176</name>
</gene>
<dbReference type="KEGG" id="mbr:MONBRDRAFT_13176"/>
<keyword evidence="3 8" id="KW-0812">Transmembrane</keyword>
<evidence type="ECO:0000256" key="2">
    <source>
        <dbReference type="ARBA" id="ARBA00022448"/>
    </source>
</evidence>
<sequence>MFCFVVVRATPHRQPRHAAFHRSLELAHCRTASHLQQMGVLFAEQSYLWLPIIYLKARKFALLFTLGSLSMLAAMALLRGPTAFCRHLLSSSRVLFIVVYLATMIGTLYCAMGLRKTVPTIICASAQA</sequence>
<accession>A9VEH8</accession>
<keyword evidence="6 8" id="KW-0472">Membrane</keyword>
<proteinExistence type="inferred from homology"/>
<evidence type="ECO:0000313" key="10">
    <source>
        <dbReference type="Proteomes" id="UP000001357"/>
    </source>
</evidence>
<dbReference type="InterPro" id="IPR007305">
    <property type="entry name" value="Vesicle_transpt_Got1/SFT2"/>
</dbReference>
<keyword evidence="4 8" id="KW-0653">Protein transport</keyword>
<evidence type="ECO:0000256" key="8">
    <source>
        <dbReference type="RuleBase" id="RU363111"/>
    </source>
</evidence>
<comment type="caution">
    <text evidence="8">Lacks conserved residue(s) required for the propagation of feature annotation.</text>
</comment>
<keyword evidence="2 8" id="KW-0813">Transport</keyword>
<evidence type="ECO:0000256" key="7">
    <source>
        <dbReference type="ARBA" id="ARBA00025800"/>
    </source>
</evidence>
<evidence type="ECO:0000313" key="9">
    <source>
        <dbReference type="EMBL" id="EDQ84063.1"/>
    </source>
</evidence>
<feature type="transmembrane region" description="Helical" evidence="8">
    <location>
        <begin position="60"/>
        <end position="78"/>
    </location>
</feature>
<evidence type="ECO:0000256" key="3">
    <source>
        <dbReference type="ARBA" id="ARBA00022692"/>
    </source>
</evidence>
<comment type="subcellular location">
    <subcellularLocation>
        <location evidence="1 8">Membrane</location>
        <topology evidence="1 8">Multi-pass membrane protein</topology>
    </subcellularLocation>
</comment>
<dbReference type="GeneID" id="5896386"/>
<evidence type="ECO:0000256" key="1">
    <source>
        <dbReference type="ARBA" id="ARBA00004141"/>
    </source>
</evidence>
<evidence type="ECO:0000256" key="5">
    <source>
        <dbReference type="ARBA" id="ARBA00022989"/>
    </source>
</evidence>
<dbReference type="PANTHER" id="PTHR23137:SF36">
    <property type="entry name" value="VESICLE TRANSPORT PROTEIN SFT2C"/>
    <property type="match status" value="1"/>
</dbReference>
<evidence type="ECO:0000256" key="6">
    <source>
        <dbReference type="ARBA" id="ARBA00023136"/>
    </source>
</evidence>
<evidence type="ECO:0000256" key="4">
    <source>
        <dbReference type="ARBA" id="ARBA00022927"/>
    </source>
</evidence>
<dbReference type="InParanoid" id="A9VEH8"/>
<dbReference type="RefSeq" id="XP_001751126.1">
    <property type="nucleotide sequence ID" value="XM_001751074.1"/>
</dbReference>
<comment type="similarity">
    <text evidence="7 8">Belongs to the SFT2 family.</text>
</comment>
<organism evidence="9 10">
    <name type="scientific">Monosiga brevicollis</name>
    <name type="common">Choanoflagellate</name>
    <dbReference type="NCBI Taxonomy" id="81824"/>
    <lineage>
        <taxon>Eukaryota</taxon>
        <taxon>Choanoflagellata</taxon>
        <taxon>Craspedida</taxon>
        <taxon>Salpingoecidae</taxon>
        <taxon>Monosiga</taxon>
    </lineage>
</organism>
<dbReference type="PANTHER" id="PTHR23137">
    <property type="entry name" value="VESICLE TRANSPORT PROTEIN-RELATED"/>
    <property type="match status" value="1"/>
</dbReference>
<dbReference type="GO" id="GO:0016020">
    <property type="term" value="C:membrane"/>
    <property type="evidence" value="ECO:0007669"/>
    <property type="project" value="UniProtKB-SubCell"/>
</dbReference>
<dbReference type="InterPro" id="IPR011691">
    <property type="entry name" value="Vesicle_transpt_SFT2"/>
</dbReference>
<feature type="transmembrane region" description="Helical" evidence="8">
    <location>
        <begin position="90"/>
        <end position="111"/>
    </location>
</feature>
<dbReference type="GO" id="GO:0015031">
    <property type="term" value="P:protein transport"/>
    <property type="evidence" value="ECO:0007669"/>
    <property type="project" value="UniProtKB-KW"/>
</dbReference>
<dbReference type="Pfam" id="PF04178">
    <property type="entry name" value="Got1"/>
    <property type="match status" value="1"/>
</dbReference>
<dbReference type="Proteomes" id="UP000001357">
    <property type="component" value="Unassembled WGS sequence"/>
</dbReference>
<name>A9VEH8_MONBE</name>
<dbReference type="AlphaFoldDB" id="A9VEH8"/>
<keyword evidence="10" id="KW-1185">Reference proteome</keyword>
<keyword evidence="5 8" id="KW-1133">Transmembrane helix</keyword>
<dbReference type="GO" id="GO:0016192">
    <property type="term" value="P:vesicle-mediated transport"/>
    <property type="evidence" value="ECO:0007669"/>
    <property type="project" value="InterPro"/>
</dbReference>
<protein>
    <recommendedName>
        <fullName evidence="8">Vesicle transport protein</fullName>
    </recommendedName>
</protein>
<comment type="function">
    <text evidence="8">May be involved in fusion of retrograde transport vesicles derived from an endocytic compartment with the Golgi complex.</text>
</comment>
<reference evidence="9 10" key="1">
    <citation type="journal article" date="2008" name="Nature">
        <title>The genome of the choanoflagellate Monosiga brevicollis and the origin of metazoans.</title>
        <authorList>
            <consortium name="JGI Sequencing"/>
            <person name="King N."/>
            <person name="Westbrook M.J."/>
            <person name="Young S.L."/>
            <person name="Kuo A."/>
            <person name="Abedin M."/>
            <person name="Chapman J."/>
            <person name="Fairclough S."/>
            <person name="Hellsten U."/>
            <person name="Isogai Y."/>
            <person name="Letunic I."/>
            <person name="Marr M."/>
            <person name="Pincus D."/>
            <person name="Putnam N."/>
            <person name="Rokas A."/>
            <person name="Wright K.J."/>
            <person name="Zuzow R."/>
            <person name="Dirks W."/>
            <person name="Good M."/>
            <person name="Goodstein D."/>
            <person name="Lemons D."/>
            <person name="Li W."/>
            <person name="Lyons J.B."/>
            <person name="Morris A."/>
            <person name="Nichols S."/>
            <person name="Richter D.J."/>
            <person name="Salamov A."/>
            <person name="Bork P."/>
            <person name="Lim W.A."/>
            <person name="Manning G."/>
            <person name="Miller W.T."/>
            <person name="McGinnis W."/>
            <person name="Shapiro H."/>
            <person name="Tjian R."/>
            <person name="Grigoriev I.V."/>
            <person name="Rokhsar D."/>
        </authorList>
    </citation>
    <scope>NUCLEOTIDE SEQUENCE [LARGE SCALE GENOMIC DNA]</scope>
    <source>
        <strain evidence="10">MX1 / ATCC 50154</strain>
    </source>
</reference>
<dbReference type="EMBL" id="CH991660">
    <property type="protein sequence ID" value="EDQ84063.1"/>
    <property type="molecule type" value="Genomic_DNA"/>
</dbReference>
<dbReference type="GO" id="GO:0012505">
    <property type="term" value="C:endomembrane system"/>
    <property type="evidence" value="ECO:0007669"/>
    <property type="project" value="UniProtKB-ARBA"/>
</dbReference>